<evidence type="ECO:0000313" key="2">
    <source>
        <dbReference type="EMBL" id="MBD2186847.1"/>
    </source>
</evidence>
<keyword evidence="3" id="KW-1185">Reference proteome</keyword>
<feature type="domain" description="SpoVT-AbrB" evidence="1">
    <location>
        <begin position="6"/>
        <end position="51"/>
    </location>
</feature>
<dbReference type="InterPro" id="IPR007159">
    <property type="entry name" value="SpoVT-AbrB_dom"/>
</dbReference>
<dbReference type="InterPro" id="IPR039052">
    <property type="entry name" value="Antitox_PemI-like"/>
</dbReference>
<protein>
    <submittedName>
        <fullName evidence="2">AbrB/MazE/SpoVT family DNA-binding domain-containing protein</fullName>
    </submittedName>
</protein>
<dbReference type="PANTHER" id="PTHR40516">
    <property type="entry name" value="ANTITOXIN CHPS-RELATED"/>
    <property type="match status" value="1"/>
</dbReference>
<comment type="caution">
    <text evidence="2">The sequence shown here is derived from an EMBL/GenBank/DDBJ whole genome shotgun (WGS) entry which is preliminary data.</text>
</comment>
<dbReference type="Proteomes" id="UP000642094">
    <property type="component" value="Unassembled WGS sequence"/>
</dbReference>
<organism evidence="2 3">
    <name type="scientific">Pseudanabaena mucicola FACHB-723</name>
    <dbReference type="NCBI Taxonomy" id="2692860"/>
    <lineage>
        <taxon>Bacteria</taxon>
        <taxon>Bacillati</taxon>
        <taxon>Cyanobacteriota</taxon>
        <taxon>Cyanophyceae</taxon>
        <taxon>Pseudanabaenales</taxon>
        <taxon>Pseudanabaenaceae</taxon>
        <taxon>Pseudanabaena</taxon>
    </lineage>
</organism>
<dbReference type="GO" id="GO:0003677">
    <property type="term" value="F:DNA binding"/>
    <property type="evidence" value="ECO:0007669"/>
    <property type="project" value="UniProtKB-KW"/>
</dbReference>
<dbReference type="SMART" id="SM00966">
    <property type="entry name" value="SpoVT_AbrB"/>
    <property type="match status" value="1"/>
</dbReference>
<dbReference type="RefSeq" id="WP_190401744.1">
    <property type="nucleotide sequence ID" value="NZ_JACJQB010000002.1"/>
</dbReference>
<reference evidence="2 3" key="1">
    <citation type="journal article" date="2020" name="ISME J.">
        <title>Comparative genomics reveals insights into cyanobacterial evolution and habitat adaptation.</title>
        <authorList>
            <person name="Chen M.Y."/>
            <person name="Teng W.K."/>
            <person name="Zhao L."/>
            <person name="Hu C.X."/>
            <person name="Zhou Y.K."/>
            <person name="Han B.P."/>
            <person name="Song L.R."/>
            <person name="Shu W.S."/>
        </authorList>
    </citation>
    <scope>NUCLEOTIDE SEQUENCE [LARGE SCALE GENOMIC DNA]</scope>
    <source>
        <strain evidence="2 3">FACHB-723</strain>
    </source>
</reference>
<evidence type="ECO:0000259" key="1">
    <source>
        <dbReference type="SMART" id="SM00966"/>
    </source>
</evidence>
<dbReference type="Pfam" id="PF04014">
    <property type="entry name" value="MazE_antitoxin"/>
    <property type="match status" value="1"/>
</dbReference>
<proteinExistence type="predicted"/>
<dbReference type="EMBL" id="JACJQB010000002">
    <property type="protein sequence ID" value="MBD2186847.1"/>
    <property type="molecule type" value="Genomic_DNA"/>
</dbReference>
<accession>A0ABR7ZSR1</accession>
<sequence>MNIKIKKWGNSLGFLIPHKIVESFGFRENSTIELTESKGYLIITKKLEAPSLDELLDSIPTDFQYPHDVIDFVDSSLIGQELL</sequence>
<dbReference type="PANTHER" id="PTHR40516:SF1">
    <property type="entry name" value="ANTITOXIN CHPS-RELATED"/>
    <property type="match status" value="1"/>
</dbReference>
<dbReference type="SUPFAM" id="SSF89447">
    <property type="entry name" value="AbrB/MazE/MraZ-like"/>
    <property type="match status" value="1"/>
</dbReference>
<gene>
    <name evidence="2" type="ORF">H6F41_01660</name>
</gene>
<dbReference type="Gene3D" id="2.10.260.10">
    <property type="match status" value="1"/>
</dbReference>
<dbReference type="InterPro" id="IPR037914">
    <property type="entry name" value="SpoVT-AbrB_sf"/>
</dbReference>
<name>A0ABR7ZSR1_9CYAN</name>
<keyword evidence="2" id="KW-0238">DNA-binding</keyword>
<evidence type="ECO:0000313" key="3">
    <source>
        <dbReference type="Proteomes" id="UP000642094"/>
    </source>
</evidence>